<dbReference type="InterPro" id="IPR013992">
    <property type="entry name" value="Adenylate_cyclase-assoc_CAP_N"/>
</dbReference>
<organism evidence="6 7">
    <name type="scientific">Kwoniella newhampshirensis</name>
    <dbReference type="NCBI Taxonomy" id="1651941"/>
    <lineage>
        <taxon>Eukaryota</taxon>
        <taxon>Fungi</taxon>
        <taxon>Dikarya</taxon>
        <taxon>Basidiomycota</taxon>
        <taxon>Agaricomycotina</taxon>
        <taxon>Tremellomycetes</taxon>
        <taxon>Tremellales</taxon>
        <taxon>Cryptococcaceae</taxon>
        <taxon>Kwoniella</taxon>
    </lineage>
</organism>
<dbReference type="Gene3D" id="1.25.40.330">
    <property type="entry name" value="Adenylate cyclase-associated CAP, N-terminal domain"/>
    <property type="match status" value="1"/>
</dbReference>
<feature type="compositionally biased region" description="Pro residues" evidence="3">
    <location>
        <begin position="59"/>
        <end position="75"/>
    </location>
</feature>
<comment type="similarity">
    <text evidence="1 2">Belongs to the CAP family.</text>
</comment>
<dbReference type="InterPro" id="IPR036222">
    <property type="entry name" value="CAP_N_sf"/>
</dbReference>
<proteinExistence type="inferred from homology"/>
<name>A0AAW0YUA4_9TREE</name>
<dbReference type="GO" id="GO:0019933">
    <property type="term" value="P:cAMP-mediated signaling"/>
    <property type="evidence" value="ECO:0007669"/>
    <property type="project" value="TreeGrafter"/>
</dbReference>
<dbReference type="GO" id="GO:0008179">
    <property type="term" value="F:adenylate cyclase binding"/>
    <property type="evidence" value="ECO:0007669"/>
    <property type="project" value="TreeGrafter"/>
</dbReference>
<feature type="domain" description="Adenylate cyclase-associated CAP C-terminal" evidence="4">
    <location>
        <begin position="335"/>
        <end position="393"/>
    </location>
</feature>
<dbReference type="SUPFAM" id="SSF101278">
    <property type="entry name" value="N-terminal domain of adenylylcyclase associated protein, CAP"/>
    <property type="match status" value="1"/>
</dbReference>
<keyword evidence="7" id="KW-1185">Reference proteome</keyword>
<dbReference type="PROSITE" id="PS01088">
    <property type="entry name" value="CAP_1"/>
    <property type="match status" value="1"/>
</dbReference>
<feature type="region of interest" description="Disordered" evidence="3">
    <location>
        <begin position="223"/>
        <end position="256"/>
    </location>
</feature>
<dbReference type="InterPro" id="IPR018106">
    <property type="entry name" value="CAP_CS_N"/>
</dbReference>
<gene>
    <name evidence="6" type="ORF">IAR55_006491</name>
</gene>
<comment type="caution">
    <text evidence="6">The sequence shown here is derived from an EMBL/GenBank/DDBJ whole genome shotgun (WGS) entry which is preliminary data.</text>
</comment>
<reference evidence="6 7" key="1">
    <citation type="journal article" date="2024" name="bioRxiv">
        <title>Comparative genomics of Cryptococcus and Kwoniella reveals pathogenesis evolution and contrasting karyotype dynamics via intercentromeric recombination or chromosome fusion.</title>
        <authorList>
            <person name="Coelho M.A."/>
            <person name="David-Palma M."/>
            <person name="Shea T."/>
            <person name="Bowers K."/>
            <person name="McGinley-Smith S."/>
            <person name="Mohammad A.W."/>
            <person name="Gnirke A."/>
            <person name="Yurkov A.M."/>
            <person name="Nowrousian M."/>
            <person name="Sun S."/>
            <person name="Cuomo C.A."/>
            <person name="Heitman J."/>
        </authorList>
    </citation>
    <scope>NUCLEOTIDE SEQUENCE [LARGE SCALE GENOMIC DNA]</scope>
    <source>
        <strain evidence="6 7">CBS 13917</strain>
    </source>
</reference>
<dbReference type="GeneID" id="92183749"/>
<evidence type="ECO:0000259" key="5">
    <source>
        <dbReference type="Pfam" id="PF21938"/>
    </source>
</evidence>
<dbReference type="PANTHER" id="PTHR10652">
    <property type="entry name" value="ADENYLYL CYCLASE-ASSOCIATED PROTEIN"/>
    <property type="match status" value="1"/>
</dbReference>
<evidence type="ECO:0000259" key="4">
    <source>
        <dbReference type="Pfam" id="PF08603"/>
    </source>
</evidence>
<dbReference type="AlphaFoldDB" id="A0AAW0YUA4"/>
<sequence>MTGTSQGMHSLSTILKRLEAVTSRLEDVAVSQSSPAPTTSLRSHTSDSHDALAGHVASPAPPPPPPAPPAPPPASVPESFTPAVQAYQDEIIKMALADFISKASEVGGLVEQHVTSGHAKPSSLSALGSLLEPQAKAIQAITEAKDKLGRSKEGRDWGVCFNVLGEGVSAWGWVQVVNDTCRALILTNGSNPTAVAWAKAFVFLLDALQQYVKQWHTTGVVWNPKGPPAPATVPTVSAGSPPPPPPLPSASAPGAASATGGSAALLADLNRGGAVTSGLRKVDPNQMTHKNPDLRAAGAVPDNVKRAPALKPKPASAPVKKPAKMELEDGNKWIVVYLSKECMEAIEIITSKCSSINISVPTGADGDFEERPVPEQMKSRIVGGRLVTEIVEHAG</sequence>
<feature type="region of interest" description="Disordered" evidence="3">
    <location>
        <begin position="24"/>
        <end position="79"/>
    </location>
</feature>
<dbReference type="EMBL" id="JBCAWK010000013">
    <property type="protein sequence ID" value="KAK8844644.1"/>
    <property type="molecule type" value="Genomic_DNA"/>
</dbReference>
<dbReference type="GO" id="GO:0007015">
    <property type="term" value="P:actin filament organization"/>
    <property type="evidence" value="ECO:0007669"/>
    <property type="project" value="TreeGrafter"/>
</dbReference>
<dbReference type="InterPro" id="IPR016098">
    <property type="entry name" value="CAP/MinC_C"/>
</dbReference>
<protein>
    <recommendedName>
        <fullName evidence="2">Adenylyl cyclase-associated protein</fullName>
    </recommendedName>
</protein>
<dbReference type="PANTHER" id="PTHR10652:SF0">
    <property type="entry name" value="ADENYLYL CYCLASE-ASSOCIATED PROTEIN"/>
    <property type="match status" value="1"/>
</dbReference>
<feature type="compositionally biased region" description="Polar residues" evidence="3">
    <location>
        <begin position="30"/>
        <end position="43"/>
    </location>
</feature>
<feature type="region of interest" description="Disordered" evidence="3">
    <location>
        <begin position="277"/>
        <end position="296"/>
    </location>
</feature>
<accession>A0AAW0YUA4</accession>
<dbReference type="Pfam" id="PF21938">
    <property type="entry name" value="CAP_N"/>
    <property type="match status" value="1"/>
</dbReference>
<evidence type="ECO:0000313" key="6">
    <source>
        <dbReference type="EMBL" id="KAK8844644.1"/>
    </source>
</evidence>
<feature type="domain" description="CAP N-terminal" evidence="5">
    <location>
        <begin position="115"/>
        <end position="220"/>
    </location>
</feature>
<dbReference type="Pfam" id="PF08603">
    <property type="entry name" value="CAP_C"/>
    <property type="match status" value="1"/>
</dbReference>
<evidence type="ECO:0000256" key="3">
    <source>
        <dbReference type="SAM" id="MobiDB-lite"/>
    </source>
</evidence>
<dbReference type="Pfam" id="PF01213">
    <property type="entry name" value="CAP_N-CM"/>
    <property type="match status" value="1"/>
</dbReference>
<dbReference type="KEGG" id="kne:92183749"/>
<dbReference type="SUPFAM" id="SSF69340">
    <property type="entry name" value="C-terminal domain of adenylylcyclase associated protein"/>
    <property type="match status" value="1"/>
</dbReference>
<dbReference type="PROSITE" id="PS01089">
    <property type="entry name" value="CAP_2"/>
    <property type="match status" value="1"/>
</dbReference>
<evidence type="ECO:0000256" key="2">
    <source>
        <dbReference type="RuleBase" id="RU000647"/>
    </source>
</evidence>
<dbReference type="Gene3D" id="2.160.20.70">
    <property type="match status" value="1"/>
</dbReference>
<dbReference type="InterPro" id="IPR036223">
    <property type="entry name" value="CAP_C_sf"/>
</dbReference>
<dbReference type="Proteomes" id="UP001388673">
    <property type="component" value="Unassembled WGS sequence"/>
</dbReference>
<dbReference type="InterPro" id="IPR028417">
    <property type="entry name" value="CAP_CS_C"/>
</dbReference>
<dbReference type="InterPro" id="IPR001837">
    <property type="entry name" value="Adenylate_cyclase-assoc_CAP"/>
</dbReference>
<evidence type="ECO:0000256" key="1">
    <source>
        <dbReference type="ARBA" id="ARBA00007659"/>
    </source>
</evidence>
<dbReference type="GO" id="GO:0005737">
    <property type="term" value="C:cytoplasm"/>
    <property type="evidence" value="ECO:0007669"/>
    <property type="project" value="TreeGrafter"/>
</dbReference>
<dbReference type="GO" id="GO:0003779">
    <property type="term" value="F:actin binding"/>
    <property type="evidence" value="ECO:0007669"/>
    <property type="project" value="InterPro"/>
</dbReference>
<evidence type="ECO:0000313" key="7">
    <source>
        <dbReference type="Proteomes" id="UP001388673"/>
    </source>
</evidence>
<dbReference type="RefSeq" id="XP_066799868.1">
    <property type="nucleotide sequence ID" value="XM_066949574.1"/>
</dbReference>
<dbReference type="InterPro" id="IPR013912">
    <property type="entry name" value="Adenylate_cyclase-assoc_CAP_C"/>
</dbReference>
<dbReference type="InterPro" id="IPR053950">
    <property type="entry name" value="CAP_N"/>
</dbReference>